<gene>
    <name evidence="1" type="ORF">SGGMMB4_05918</name>
</gene>
<organism evidence="1 2">
    <name type="scientific">Sodalis glossinidius (strain morsitans)</name>
    <dbReference type="NCBI Taxonomy" id="343509"/>
    <lineage>
        <taxon>Bacteria</taxon>
        <taxon>Pseudomonadati</taxon>
        <taxon>Pseudomonadota</taxon>
        <taxon>Gammaproteobacteria</taxon>
        <taxon>Enterobacterales</taxon>
        <taxon>Bruguierivoracaceae</taxon>
        <taxon>Sodalis</taxon>
    </lineage>
</organism>
<evidence type="ECO:0000313" key="2">
    <source>
        <dbReference type="Proteomes" id="UP000245838"/>
    </source>
</evidence>
<proteinExistence type="predicted"/>
<dbReference type="EMBL" id="LN854560">
    <property type="protein sequence ID" value="CRL46946.1"/>
    <property type="molecule type" value="Genomic_DNA"/>
</dbReference>
<dbReference type="Proteomes" id="UP000245838">
    <property type="component" value="Plasmid psg3"/>
</dbReference>
<sequence length="272" mass="31500">MKVSRFIFEQDGEYGSFYKATRFEEITQELYISKTEKQIDHVNEFAIKQYCALLSLFGEEESYSEDELRDAQAILDNPEGEEAEDVARYDALLQKVTTHRVTMEKDATLVDIKSAALCLYRGEEIGSEVVHKYNYIPIIINTNPDLPPESVDNPEENALEITEIIEAVEIDESVNYSPNCDDRSSESDETKARDWPDLELDVARALWEGELHWEAIPSEVDQWARKMVKCRDREMMRWFLALRMLPVSLSRNLWARGHGLKNQRMNAGIVLR</sequence>
<name>A0A193QP41_SODGM</name>
<protein>
    <submittedName>
        <fullName evidence="1">Uncharacterized protein</fullName>
    </submittedName>
</protein>
<dbReference type="AlphaFoldDB" id="A0A193QP41"/>
<dbReference type="RefSeq" id="WP_166506945.1">
    <property type="nucleotide sequence ID" value="NZ_LN854560.1"/>
</dbReference>
<accession>A0A193QP41</accession>
<reference evidence="2" key="1">
    <citation type="submission" date="2015-05" db="EMBL/GenBank/DDBJ databases">
        <authorList>
            <person name="Goodhead I."/>
        </authorList>
    </citation>
    <scope>NUCLEOTIDE SEQUENCE [LARGE SCALE GENOMIC DNA]</scope>
    <source>
        <strain evidence="2">morsitans</strain>
        <plasmid evidence="2">psg3</plasmid>
    </source>
</reference>
<geneLocation type="plasmid" evidence="2">
    <name>psg3</name>
</geneLocation>
<evidence type="ECO:0000313" key="1">
    <source>
        <dbReference type="EMBL" id="CRL46946.1"/>
    </source>
</evidence>